<accession>A0ABP5BXK1</accession>
<evidence type="ECO:0000313" key="11">
    <source>
        <dbReference type="Proteomes" id="UP001500571"/>
    </source>
</evidence>
<dbReference type="PANTHER" id="PTHR33908">
    <property type="entry name" value="MANNOSYLTRANSFERASE YKCB-RELATED"/>
    <property type="match status" value="1"/>
</dbReference>
<feature type="transmembrane region" description="Helical" evidence="8">
    <location>
        <begin position="74"/>
        <end position="94"/>
    </location>
</feature>
<evidence type="ECO:0000256" key="4">
    <source>
        <dbReference type="ARBA" id="ARBA00022679"/>
    </source>
</evidence>
<dbReference type="Proteomes" id="UP001500571">
    <property type="component" value="Unassembled WGS sequence"/>
</dbReference>
<feature type="transmembrane region" description="Helical" evidence="8">
    <location>
        <begin position="325"/>
        <end position="347"/>
    </location>
</feature>
<name>A0ABP5BXK1_9ACTN</name>
<evidence type="ECO:0000256" key="6">
    <source>
        <dbReference type="ARBA" id="ARBA00022989"/>
    </source>
</evidence>
<evidence type="ECO:0000256" key="1">
    <source>
        <dbReference type="ARBA" id="ARBA00004651"/>
    </source>
</evidence>
<evidence type="ECO:0000259" key="9">
    <source>
        <dbReference type="Pfam" id="PF13231"/>
    </source>
</evidence>
<dbReference type="InterPro" id="IPR050297">
    <property type="entry name" value="LipidA_mod_glycosyltrf_83"/>
</dbReference>
<feature type="transmembrane region" description="Helical" evidence="8">
    <location>
        <begin position="12"/>
        <end position="32"/>
    </location>
</feature>
<feature type="transmembrane region" description="Helical" evidence="8">
    <location>
        <begin position="106"/>
        <end position="125"/>
    </location>
</feature>
<reference evidence="11" key="1">
    <citation type="journal article" date="2019" name="Int. J. Syst. Evol. Microbiol.">
        <title>The Global Catalogue of Microorganisms (GCM) 10K type strain sequencing project: providing services to taxonomists for standard genome sequencing and annotation.</title>
        <authorList>
            <consortium name="The Broad Institute Genomics Platform"/>
            <consortium name="The Broad Institute Genome Sequencing Center for Infectious Disease"/>
            <person name="Wu L."/>
            <person name="Ma J."/>
        </authorList>
    </citation>
    <scope>NUCLEOTIDE SEQUENCE [LARGE SCALE GENOMIC DNA]</scope>
    <source>
        <strain evidence="11">JCM 15309</strain>
    </source>
</reference>
<protein>
    <submittedName>
        <fullName evidence="10">Glycosyltransferase family 39 protein</fullName>
    </submittedName>
</protein>
<evidence type="ECO:0000256" key="2">
    <source>
        <dbReference type="ARBA" id="ARBA00022475"/>
    </source>
</evidence>
<feature type="transmembrane region" description="Helical" evidence="8">
    <location>
        <begin position="156"/>
        <end position="187"/>
    </location>
</feature>
<dbReference type="EMBL" id="BAAAPB010000001">
    <property type="protein sequence ID" value="GAA1952722.1"/>
    <property type="molecule type" value="Genomic_DNA"/>
</dbReference>
<keyword evidence="4" id="KW-0808">Transferase</keyword>
<keyword evidence="7 8" id="KW-0472">Membrane</keyword>
<dbReference type="InterPro" id="IPR038731">
    <property type="entry name" value="RgtA/B/C-like"/>
</dbReference>
<feature type="transmembrane region" description="Helical" evidence="8">
    <location>
        <begin position="299"/>
        <end position="318"/>
    </location>
</feature>
<keyword evidence="6 8" id="KW-1133">Transmembrane helix</keyword>
<comment type="subcellular location">
    <subcellularLocation>
        <location evidence="1">Cell membrane</location>
        <topology evidence="1">Multi-pass membrane protein</topology>
    </subcellularLocation>
</comment>
<organism evidence="10 11">
    <name type="scientific">Nocardioides panacihumi</name>
    <dbReference type="NCBI Taxonomy" id="400774"/>
    <lineage>
        <taxon>Bacteria</taxon>
        <taxon>Bacillati</taxon>
        <taxon>Actinomycetota</taxon>
        <taxon>Actinomycetes</taxon>
        <taxon>Propionibacteriales</taxon>
        <taxon>Nocardioidaceae</taxon>
        <taxon>Nocardioides</taxon>
    </lineage>
</organism>
<evidence type="ECO:0000256" key="8">
    <source>
        <dbReference type="SAM" id="Phobius"/>
    </source>
</evidence>
<dbReference type="PANTHER" id="PTHR33908:SF11">
    <property type="entry name" value="MEMBRANE PROTEIN"/>
    <property type="match status" value="1"/>
</dbReference>
<feature type="transmembrane region" description="Helical" evidence="8">
    <location>
        <begin position="199"/>
        <end position="217"/>
    </location>
</feature>
<feature type="transmembrane region" description="Helical" evidence="8">
    <location>
        <begin position="250"/>
        <end position="269"/>
    </location>
</feature>
<dbReference type="RefSeq" id="WP_344043014.1">
    <property type="nucleotide sequence ID" value="NZ_BAAAPB010000001.1"/>
</dbReference>
<comment type="caution">
    <text evidence="10">The sequence shown here is derived from an EMBL/GenBank/DDBJ whole genome shotgun (WGS) entry which is preliminary data.</text>
</comment>
<keyword evidence="2" id="KW-1003">Cell membrane</keyword>
<evidence type="ECO:0000256" key="5">
    <source>
        <dbReference type="ARBA" id="ARBA00022692"/>
    </source>
</evidence>
<sequence length="492" mass="52964">MTPTGTRDGARGIALVVAVQAAALVALAPHYGPHRDELYFASAGHRLAWGYPDQPALTAVLARLADTVAPHSLLVLRVPSMLAAVALTLLTAWFARTLGGRPAAQVLAAVLCAASVIMLTLGHWLETATFDTLAWTAILALATAALRADVRRARRLWLAAGVVAGVGLNNKHAVLFLLVALLVALAVCRESRPALRTPWPWLAAAIAALMWLPNVVWQARHGWPVFALAADIRDEYGGLGGRIGYVLETLLMLSPLIAVVWLTGLVALMRRPAWRPARPVAVTFLVLAAWFLLAGGKGYYLAGAIPPLLAAGCVVLAERWRGRRLVAAGVVLVLSAAIAWPVFLPLLPVRTWADSFYADVGEDQRETVGWPAYTDQIRAVVDGLTPEQRRTAVVFTQNYGEAGAAEWYDVGLPVFSGHNGWRNWGPPAATATPVVVVGDIEADRFFTGCREMTRLDNRLGVDAEEQGLPVRLCDGPIGSWAAQWPRLSHYDA</sequence>
<evidence type="ECO:0000313" key="10">
    <source>
        <dbReference type="EMBL" id="GAA1952722.1"/>
    </source>
</evidence>
<feature type="transmembrane region" description="Helical" evidence="8">
    <location>
        <begin position="276"/>
        <end position="293"/>
    </location>
</feature>
<evidence type="ECO:0000256" key="3">
    <source>
        <dbReference type="ARBA" id="ARBA00022676"/>
    </source>
</evidence>
<keyword evidence="11" id="KW-1185">Reference proteome</keyword>
<evidence type="ECO:0000256" key="7">
    <source>
        <dbReference type="ARBA" id="ARBA00023136"/>
    </source>
</evidence>
<dbReference type="Pfam" id="PF13231">
    <property type="entry name" value="PMT_2"/>
    <property type="match status" value="1"/>
</dbReference>
<proteinExistence type="predicted"/>
<gene>
    <name evidence="10" type="ORF">GCM10009798_09940</name>
</gene>
<feature type="domain" description="Glycosyltransferase RgtA/B/C/D-like" evidence="9">
    <location>
        <begin position="53"/>
        <end position="217"/>
    </location>
</feature>
<keyword evidence="3" id="KW-0328">Glycosyltransferase</keyword>
<keyword evidence="5 8" id="KW-0812">Transmembrane</keyword>